<evidence type="ECO:0000256" key="2">
    <source>
        <dbReference type="ARBA" id="ARBA00022801"/>
    </source>
</evidence>
<proteinExistence type="inferred from homology"/>
<keyword evidence="2" id="KW-0378">Hydrolase</keyword>
<keyword evidence="5" id="KW-1185">Reference proteome</keyword>
<dbReference type="SUPFAM" id="SSF52266">
    <property type="entry name" value="SGNH hydrolase"/>
    <property type="match status" value="1"/>
</dbReference>
<dbReference type="Gene3D" id="3.40.50.1110">
    <property type="entry name" value="SGNH hydrolase"/>
    <property type="match status" value="1"/>
</dbReference>
<dbReference type="Pfam" id="PF00657">
    <property type="entry name" value="Lipase_GDSL"/>
    <property type="match status" value="1"/>
</dbReference>
<protein>
    <recommendedName>
        <fullName evidence="6">SGNH hydrolase-type esterase domain-containing protein</fullName>
    </recommendedName>
</protein>
<accession>A0A9D4VV12</accession>
<evidence type="ECO:0000313" key="5">
    <source>
        <dbReference type="Proteomes" id="UP001058974"/>
    </source>
</evidence>
<keyword evidence="3" id="KW-0442">Lipid degradation</keyword>
<dbReference type="Gramene" id="Psat7g195120.1">
    <property type="protein sequence ID" value="Psat7g195120.1.cds"/>
    <property type="gene ID" value="Psat7g195120"/>
</dbReference>
<dbReference type="PANTHER" id="PTHR14209:SF36">
    <property type="entry name" value="GDSL-LIKE LIPASE_ACYLHYDROLASE FAMILY PROTEIN, EXPRESSED"/>
    <property type="match status" value="1"/>
</dbReference>
<sequence length="255" mass="29198">MYFTRLLLKNERKHSVVWRFNNGAIVRKWLGFFTRQSLFSQADVIVRGYCGYNTRWALFLLNHIFPLESRKPPVATTIFFGANDAALIGRTNERQHIPIPEYKQNLQKIVNHLKSRSSTMLIVLITPPPVCEEGRRALAISLYGDNASNKLSERTNEATGEYAKACIETAKEMGVPYIDLWSKMQETDGWKKKFLWDGLHLTVDGNAVVYQEVIKVFNEAGLSADNMPFDFPDYTEIDHKNPETSFQQNVCDASL</sequence>
<reference evidence="4 5" key="1">
    <citation type="journal article" date="2022" name="Nat. Genet.">
        <title>Improved pea reference genome and pan-genome highlight genomic features and evolutionary characteristics.</title>
        <authorList>
            <person name="Yang T."/>
            <person name="Liu R."/>
            <person name="Luo Y."/>
            <person name="Hu S."/>
            <person name="Wang D."/>
            <person name="Wang C."/>
            <person name="Pandey M.K."/>
            <person name="Ge S."/>
            <person name="Xu Q."/>
            <person name="Li N."/>
            <person name="Li G."/>
            <person name="Huang Y."/>
            <person name="Saxena R.K."/>
            <person name="Ji Y."/>
            <person name="Li M."/>
            <person name="Yan X."/>
            <person name="He Y."/>
            <person name="Liu Y."/>
            <person name="Wang X."/>
            <person name="Xiang C."/>
            <person name="Varshney R.K."/>
            <person name="Ding H."/>
            <person name="Gao S."/>
            <person name="Zong X."/>
        </authorList>
    </citation>
    <scope>NUCLEOTIDE SEQUENCE [LARGE SCALE GENOMIC DNA]</scope>
    <source>
        <strain evidence="4 5">cv. Zhongwan 6</strain>
    </source>
</reference>
<dbReference type="FunFam" id="3.40.50.1110:FF:000002">
    <property type="entry name" value="isoamyl acetate-hydrolyzing esterase 1 homolog"/>
    <property type="match status" value="1"/>
</dbReference>
<comment type="caution">
    <text evidence="4">The sequence shown here is derived from an EMBL/GenBank/DDBJ whole genome shotgun (WGS) entry which is preliminary data.</text>
</comment>
<name>A0A9D4VV12_PEA</name>
<dbReference type="EMBL" id="JAMSHJ010000007">
    <property type="protein sequence ID" value="KAI5389972.1"/>
    <property type="molecule type" value="Genomic_DNA"/>
</dbReference>
<dbReference type="InterPro" id="IPR045136">
    <property type="entry name" value="Iah1-like"/>
</dbReference>
<evidence type="ECO:0000256" key="1">
    <source>
        <dbReference type="ARBA" id="ARBA00008668"/>
    </source>
</evidence>
<dbReference type="PANTHER" id="PTHR14209">
    <property type="entry name" value="ISOAMYL ACETATE-HYDROLYZING ESTERASE 1"/>
    <property type="match status" value="1"/>
</dbReference>
<gene>
    <name evidence="4" type="ORF">KIW84_075331</name>
</gene>
<dbReference type="CDD" id="cd01838">
    <property type="entry name" value="Isoamyl_acetate_hydrolase_like"/>
    <property type="match status" value="1"/>
</dbReference>
<evidence type="ECO:0000256" key="3">
    <source>
        <dbReference type="ARBA" id="ARBA00022963"/>
    </source>
</evidence>
<dbReference type="GO" id="GO:0016042">
    <property type="term" value="P:lipid catabolic process"/>
    <property type="evidence" value="ECO:0007669"/>
    <property type="project" value="UniProtKB-KW"/>
</dbReference>
<organism evidence="4 5">
    <name type="scientific">Pisum sativum</name>
    <name type="common">Garden pea</name>
    <name type="synonym">Lathyrus oleraceus</name>
    <dbReference type="NCBI Taxonomy" id="3888"/>
    <lineage>
        <taxon>Eukaryota</taxon>
        <taxon>Viridiplantae</taxon>
        <taxon>Streptophyta</taxon>
        <taxon>Embryophyta</taxon>
        <taxon>Tracheophyta</taxon>
        <taxon>Spermatophyta</taxon>
        <taxon>Magnoliopsida</taxon>
        <taxon>eudicotyledons</taxon>
        <taxon>Gunneridae</taxon>
        <taxon>Pentapetalae</taxon>
        <taxon>rosids</taxon>
        <taxon>fabids</taxon>
        <taxon>Fabales</taxon>
        <taxon>Fabaceae</taxon>
        <taxon>Papilionoideae</taxon>
        <taxon>50 kb inversion clade</taxon>
        <taxon>NPAAA clade</taxon>
        <taxon>Hologalegina</taxon>
        <taxon>IRL clade</taxon>
        <taxon>Fabeae</taxon>
        <taxon>Lathyrus</taxon>
    </lineage>
</organism>
<keyword evidence="3" id="KW-0443">Lipid metabolism</keyword>
<dbReference type="InterPro" id="IPR001087">
    <property type="entry name" value="GDSL"/>
</dbReference>
<dbReference type="InterPro" id="IPR036514">
    <property type="entry name" value="SGNH_hydro_sf"/>
</dbReference>
<dbReference type="Gramene" id="Psat07G0533100-T1">
    <property type="protein sequence ID" value="KAI5389972.1"/>
    <property type="gene ID" value="KIW84_075331"/>
</dbReference>
<dbReference type="AlphaFoldDB" id="A0A9D4VV12"/>
<dbReference type="GO" id="GO:0016788">
    <property type="term" value="F:hydrolase activity, acting on ester bonds"/>
    <property type="evidence" value="ECO:0007669"/>
    <property type="project" value="InterPro"/>
</dbReference>
<comment type="similarity">
    <text evidence="1">Belongs to the 'GDSL' lipolytic enzyme family.</text>
</comment>
<evidence type="ECO:0008006" key="6">
    <source>
        <dbReference type="Google" id="ProtNLM"/>
    </source>
</evidence>
<evidence type="ECO:0000313" key="4">
    <source>
        <dbReference type="EMBL" id="KAI5389972.1"/>
    </source>
</evidence>
<dbReference type="Proteomes" id="UP001058974">
    <property type="component" value="Chromosome 7"/>
</dbReference>